<gene>
    <name evidence="1" type="ORF">rsdtw13_41540</name>
</gene>
<sequence>MNFTATILGILFIGIGLSAIFFKKYPNQNVSLEALQRKNNNTTINVKKMCIIDGTFYSICGLLFLSFGLFFKAIKQSTPLFAGSIVLLVVLLAAYYPIKNKFSIEK</sequence>
<proteinExistence type="predicted"/>
<evidence type="ECO:0000313" key="2">
    <source>
        <dbReference type="Proteomes" id="UP001058074"/>
    </source>
</evidence>
<keyword evidence="2" id="KW-1185">Reference proteome</keyword>
<protein>
    <submittedName>
        <fullName evidence="1">Uncharacterized protein</fullName>
    </submittedName>
</protein>
<name>A0ACB5RID8_9CLOT</name>
<dbReference type="EMBL" id="BROD01000001">
    <property type="protein sequence ID" value="GKX68896.1"/>
    <property type="molecule type" value="Genomic_DNA"/>
</dbReference>
<evidence type="ECO:0000313" key="1">
    <source>
        <dbReference type="EMBL" id="GKX68896.1"/>
    </source>
</evidence>
<reference evidence="1" key="1">
    <citation type="journal article" date="2025" name="Int. J. Syst. Evol. Microbiol.">
        <title>Inconstantimicrobium mannanitabidum sp. nov., a novel member of the family Clostridiaceae isolated from anoxic soil under the treatment of reductive soil disinfestation.</title>
        <authorList>
            <person name="Ueki A."/>
            <person name="Tonouchi A."/>
            <person name="Honma S."/>
            <person name="Kaku N."/>
            <person name="Ueki K."/>
        </authorList>
    </citation>
    <scope>NUCLEOTIDE SEQUENCE</scope>
    <source>
        <strain evidence="1">TW13</strain>
    </source>
</reference>
<dbReference type="Proteomes" id="UP001058074">
    <property type="component" value="Unassembled WGS sequence"/>
</dbReference>
<accession>A0ACB5RID8</accession>
<comment type="caution">
    <text evidence="1">The sequence shown here is derived from an EMBL/GenBank/DDBJ whole genome shotgun (WGS) entry which is preliminary data.</text>
</comment>
<organism evidence="1 2">
    <name type="scientific">Inconstantimicrobium mannanitabidum</name>
    <dbReference type="NCBI Taxonomy" id="1604901"/>
    <lineage>
        <taxon>Bacteria</taxon>
        <taxon>Bacillati</taxon>
        <taxon>Bacillota</taxon>
        <taxon>Clostridia</taxon>
        <taxon>Eubacteriales</taxon>
        <taxon>Clostridiaceae</taxon>
        <taxon>Inconstantimicrobium</taxon>
    </lineage>
</organism>